<keyword evidence="4 8" id="KW-0285">Flavoprotein</keyword>
<evidence type="ECO:0000256" key="2">
    <source>
        <dbReference type="ARBA" id="ARBA00005267"/>
    </source>
</evidence>
<dbReference type="InterPro" id="IPR001226">
    <property type="entry name" value="Flavodoxin_CS"/>
</dbReference>
<dbReference type="PANTHER" id="PTHR42809">
    <property type="entry name" value="FLAVODOXIN 2"/>
    <property type="match status" value="1"/>
</dbReference>
<dbReference type="AlphaFoldDB" id="A0A4V3BLS6"/>
<protein>
    <recommendedName>
        <fullName evidence="8">Flavodoxin</fullName>
    </recommendedName>
</protein>
<comment type="function">
    <text evidence="8">Low-potential electron donor to a number of redox enzymes.</text>
</comment>
<keyword evidence="7" id="KW-0535">Nitrogen fixation</keyword>
<dbReference type="GO" id="GO:0010181">
    <property type="term" value="F:FMN binding"/>
    <property type="evidence" value="ECO:0007669"/>
    <property type="project" value="UniProtKB-UniRule"/>
</dbReference>
<dbReference type="PROSITE" id="PS00201">
    <property type="entry name" value="FLAVODOXIN"/>
    <property type="match status" value="1"/>
</dbReference>
<keyword evidence="5 8" id="KW-0288">FMN</keyword>
<dbReference type="Pfam" id="PF00258">
    <property type="entry name" value="Flavodoxin_1"/>
    <property type="match status" value="1"/>
</dbReference>
<evidence type="ECO:0000256" key="7">
    <source>
        <dbReference type="ARBA" id="ARBA00023231"/>
    </source>
</evidence>
<evidence type="ECO:0000259" key="9">
    <source>
        <dbReference type="PROSITE" id="PS50902"/>
    </source>
</evidence>
<reference evidence="10 11" key="1">
    <citation type="submission" date="2019-03" db="EMBL/GenBank/DDBJ databases">
        <title>Genomic Encyclopedia of Type Strains, Phase IV (KMG-IV): sequencing the most valuable type-strain genomes for metagenomic binning, comparative biology and taxonomic classification.</title>
        <authorList>
            <person name="Goeker M."/>
        </authorList>
    </citation>
    <scope>NUCLEOTIDE SEQUENCE [LARGE SCALE GENOMIC DNA]</scope>
    <source>
        <strain evidence="10 11">DSM 12121</strain>
    </source>
</reference>
<dbReference type="InterPro" id="IPR050619">
    <property type="entry name" value="Flavodoxin"/>
</dbReference>
<comment type="similarity">
    <text evidence="2 8">Belongs to the flavodoxin family.</text>
</comment>
<keyword evidence="3 8" id="KW-0813">Transport</keyword>
<dbReference type="InterPro" id="IPR029039">
    <property type="entry name" value="Flavoprotein-like_sf"/>
</dbReference>
<dbReference type="NCBIfam" id="TIGR01752">
    <property type="entry name" value="flav_long"/>
    <property type="match status" value="1"/>
</dbReference>
<dbReference type="InterPro" id="IPR010086">
    <property type="entry name" value="Flavodoxin_lc"/>
</dbReference>
<evidence type="ECO:0000256" key="6">
    <source>
        <dbReference type="ARBA" id="ARBA00022982"/>
    </source>
</evidence>
<keyword evidence="11" id="KW-1185">Reference proteome</keyword>
<dbReference type="Proteomes" id="UP000295129">
    <property type="component" value="Unassembled WGS sequence"/>
</dbReference>
<dbReference type="PROSITE" id="PS50902">
    <property type="entry name" value="FLAVODOXIN_LIKE"/>
    <property type="match status" value="1"/>
</dbReference>
<proteinExistence type="inferred from homology"/>
<evidence type="ECO:0000256" key="3">
    <source>
        <dbReference type="ARBA" id="ARBA00022448"/>
    </source>
</evidence>
<dbReference type="InterPro" id="IPR008254">
    <property type="entry name" value="Flavodoxin/NO_synth"/>
</dbReference>
<evidence type="ECO:0000256" key="1">
    <source>
        <dbReference type="ARBA" id="ARBA00001917"/>
    </source>
</evidence>
<dbReference type="PANTHER" id="PTHR42809:SF1">
    <property type="entry name" value="FLAVODOXIN 1"/>
    <property type="match status" value="1"/>
</dbReference>
<comment type="caution">
    <text evidence="10">The sequence shown here is derived from an EMBL/GenBank/DDBJ whole genome shotgun (WGS) entry which is preliminary data.</text>
</comment>
<dbReference type="NCBIfam" id="NF006739">
    <property type="entry name" value="PRK09267.1-5"/>
    <property type="match status" value="1"/>
</dbReference>
<evidence type="ECO:0000256" key="4">
    <source>
        <dbReference type="ARBA" id="ARBA00022630"/>
    </source>
</evidence>
<dbReference type="InterPro" id="IPR001094">
    <property type="entry name" value="Flavdoxin-like"/>
</dbReference>
<dbReference type="PIRSF" id="PIRSF038996">
    <property type="entry name" value="FldA"/>
    <property type="match status" value="1"/>
</dbReference>
<dbReference type="RefSeq" id="WP_133594046.1">
    <property type="nucleotide sequence ID" value="NZ_SNVV01000018.1"/>
</dbReference>
<name>A0A4V3BLS6_9RHOO</name>
<evidence type="ECO:0000256" key="8">
    <source>
        <dbReference type="PIRNR" id="PIRNR038996"/>
    </source>
</evidence>
<sequence>MAKIGIFFGTDTGRTRRVAKSIAKKLGELAAEPVNINKTTVDDFLSYDALILGTPTLGDGELPGLESGAQNESWAEFLPQLDGADMSGKLVAIYGLGDQEKYGNEFCDAMGLLHDTIATCGATVIGAWPTEGYHFKTSQAVVDDQFVGLALDNDNQADLTEERVDRWLEIIQPQLESV</sequence>
<evidence type="ECO:0000313" key="11">
    <source>
        <dbReference type="Proteomes" id="UP000295129"/>
    </source>
</evidence>
<dbReference type="EMBL" id="SNVV01000018">
    <property type="protein sequence ID" value="TDN47752.1"/>
    <property type="molecule type" value="Genomic_DNA"/>
</dbReference>
<comment type="cofactor">
    <cofactor evidence="1 8">
        <name>FMN</name>
        <dbReference type="ChEBI" id="CHEBI:58210"/>
    </cofactor>
</comment>
<evidence type="ECO:0000313" key="10">
    <source>
        <dbReference type="EMBL" id="TDN47752.1"/>
    </source>
</evidence>
<gene>
    <name evidence="10" type="ORF">C7389_11861</name>
</gene>
<organism evidence="10 11">
    <name type="scientific">Azoarcus indigens</name>
    <dbReference type="NCBI Taxonomy" id="29545"/>
    <lineage>
        <taxon>Bacteria</taxon>
        <taxon>Pseudomonadati</taxon>
        <taxon>Pseudomonadota</taxon>
        <taxon>Betaproteobacteria</taxon>
        <taxon>Rhodocyclales</taxon>
        <taxon>Zoogloeaceae</taxon>
        <taxon>Azoarcus</taxon>
    </lineage>
</organism>
<dbReference type="PRINTS" id="PR00369">
    <property type="entry name" value="FLAVODOXIN"/>
</dbReference>
<dbReference type="Gene3D" id="3.40.50.360">
    <property type="match status" value="1"/>
</dbReference>
<dbReference type="GO" id="GO:0009055">
    <property type="term" value="F:electron transfer activity"/>
    <property type="evidence" value="ECO:0007669"/>
    <property type="project" value="UniProtKB-UniRule"/>
</dbReference>
<feature type="domain" description="Flavodoxin-like" evidence="9">
    <location>
        <begin position="4"/>
        <end position="172"/>
    </location>
</feature>
<accession>A0A4V3BLS6</accession>
<evidence type="ECO:0000256" key="5">
    <source>
        <dbReference type="ARBA" id="ARBA00022643"/>
    </source>
</evidence>
<dbReference type="OrthoDB" id="359268at2"/>
<dbReference type="SUPFAM" id="SSF52218">
    <property type="entry name" value="Flavoproteins"/>
    <property type="match status" value="1"/>
</dbReference>
<keyword evidence="6 8" id="KW-0249">Electron transport</keyword>